<sequence>MSHYQNAGQGNIFADSIKHALIAAILTVLMLMPIFALHIEPPRPPETALSLSYEWSFLLYGAAAVFCFQLIRPFLSKGLSGLPRFTTPELTPRHQQLALCLLLLGAFAVLAFGDRAQISIGQLAMIYVILALGLNIVVGFAGLLNLGYAGFYAIGGYTYAVLNIHYGLGFWQSLPIAVVLAAITGLVLGFPVLRLRGDYLAIVTLGFGEIIRLVARNIDFLGGPGGLNGVSKPSVFGYEMALRPSQEGVQTFHQIMGWKFQTIHMQYYLYILGIFFAVCAVLVAIRVSRMPIGRALEAMREDEIACRSLGLNPTALKLIAFTLGAGFAGVAGALFAAKQGSVSPEAFTFLESVLILVAVVVGGMGSLLGVIVGGILIAVLVTTGTGFAEYRMLYFGAILVIMMIWRPQGLLPVGRRQVKVKA</sequence>
<dbReference type="Pfam" id="PF02653">
    <property type="entry name" value="BPD_transp_2"/>
    <property type="match status" value="1"/>
</dbReference>
<dbReference type="InterPro" id="IPR001851">
    <property type="entry name" value="ABC_transp_permease"/>
</dbReference>
<proteinExistence type="predicted"/>
<dbReference type="PANTHER" id="PTHR30482">
    <property type="entry name" value="HIGH-AFFINITY BRANCHED-CHAIN AMINO ACID TRANSPORT SYSTEM PERMEASE"/>
    <property type="match status" value="1"/>
</dbReference>
<dbReference type="CDD" id="cd06581">
    <property type="entry name" value="TM_PBP1_LivM_like"/>
    <property type="match status" value="1"/>
</dbReference>
<accession>A0ABV0BJN1</accession>
<dbReference type="NCBIfam" id="NF008450">
    <property type="entry name" value="PRK11301.1"/>
    <property type="match status" value="1"/>
</dbReference>
<name>A0ABV0BJN1_9HYPH</name>
<feature type="transmembrane region" description="Helical" evidence="6">
    <location>
        <begin position="20"/>
        <end position="37"/>
    </location>
</feature>
<keyword evidence="5 6" id="KW-0472">Membrane</keyword>
<evidence type="ECO:0000256" key="2">
    <source>
        <dbReference type="ARBA" id="ARBA00022475"/>
    </source>
</evidence>
<dbReference type="InterPro" id="IPR043428">
    <property type="entry name" value="LivM-like"/>
</dbReference>
<dbReference type="EMBL" id="JBBYXI010000002">
    <property type="protein sequence ID" value="MEN3930990.1"/>
    <property type="molecule type" value="Genomic_DNA"/>
</dbReference>
<dbReference type="RefSeq" id="WP_346337008.1">
    <property type="nucleotide sequence ID" value="NZ_JBBYXI010000002.1"/>
</dbReference>
<comment type="caution">
    <text evidence="8">The sequence shown here is derived from an EMBL/GenBank/DDBJ whole genome shotgun (WGS) entry which is preliminary data.</text>
</comment>
<evidence type="ECO:0000256" key="5">
    <source>
        <dbReference type="ARBA" id="ARBA00023136"/>
    </source>
</evidence>
<evidence type="ECO:0000313" key="9">
    <source>
        <dbReference type="Proteomes" id="UP001418637"/>
    </source>
</evidence>
<evidence type="ECO:0000259" key="7">
    <source>
        <dbReference type="Pfam" id="PF11862"/>
    </source>
</evidence>
<feature type="transmembrane region" description="Helical" evidence="6">
    <location>
        <begin position="267"/>
        <end position="287"/>
    </location>
</feature>
<dbReference type="Pfam" id="PF11862">
    <property type="entry name" value="DUF3382"/>
    <property type="match status" value="1"/>
</dbReference>
<feature type="transmembrane region" description="Helical" evidence="6">
    <location>
        <begin position="318"/>
        <end position="337"/>
    </location>
</feature>
<evidence type="ECO:0000256" key="4">
    <source>
        <dbReference type="ARBA" id="ARBA00022989"/>
    </source>
</evidence>
<feature type="transmembrane region" description="Helical" evidence="6">
    <location>
        <begin position="174"/>
        <end position="193"/>
    </location>
</feature>
<keyword evidence="2" id="KW-1003">Cell membrane</keyword>
<gene>
    <name evidence="8" type="primary">livM</name>
    <name evidence="8" type="ORF">WJT86_07960</name>
</gene>
<feature type="transmembrane region" description="Helical" evidence="6">
    <location>
        <begin position="392"/>
        <end position="411"/>
    </location>
</feature>
<keyword evidence="3 6" id="KW-0812">Transmembrane</keyword>
<evidence type="ECO:0000256" key="3">
    <source>
        <dbReference type="ARBA" id="ARBA00022692"/>
    </source>
</evidence>
<dbReference type="Proteomes" id="UP001418637">
    <property type="component" value="Unassembled WGS sequence"/>
</dbReference>
<reference evidence="8 9" key="1">
    <citation type="submission" date="2024-04" db="EMBL/GenBank/DDBJ databases">
        <title>A novel species isolated from cricket.</title>
        <authorList>
            <person name="Wang H.-C."/>
        </authorList>
    </citation>
    <scope>NUCLEOTIDE SEQUENCE [LARGE SCALE GENOMIC DNA]</scope>
    <source>
        <strain evidence="8 9">WL0021</strain>
    </source>
</reference>
<evidence type="ECO:0000256" key="1">
    <source>
        <dbReference type="ARBA" id="ARBA00004651"/>
    </source>
</evidence>
<protein>
    <submittedName>
        <fullName evidence="8">High-affinity branched-chain amino acid ABC transporter permease LivM</fullName>
    </submittedName>
</protein>
<comment type="subcellular location">
    <subcellularLocation>
        <location evidence="1">Cell membrane</location>
        <topology evidence="1">Multi-pass membrane protein</topology>
    </subcellularLocation>
</comment>
<feature type="transmembrane region" description="Helical" evidence="6">
    <location>
        <begin position="95"/>
        <end position="113"/>
    </location>
</feature>
<feature type="domain" description="High-affinity branched-chain amino acid transport system permease LivHM N-terminal" evidence="7">
    <location>
        <begin position="16"/>
        <end position="106"/>
    </location>
</feature>
<dbReference type="InterPro" id="IPR021807">
    <property type="entry name" value="LivHM_N"/>
</dbReference>
<feature type="transmembrane region" description="Helical" evidence="6">
    <location>
        <begin position="349"/>
        <end position="380"/>
    </location>
</feature>
<feature type="transmembrane region" description="Helical" evidence="6">
    <location>
        <begin position="125"/>
        <end position="154"/>
    </location>
</feature>
<feature type="transmembrane region" description="Helical" evidence="6">
    <location>
        <begin position="57"/>
        <end position="75"/>
    </location>
</feature>
<evidence type="ECO:0000256" key="6">
    <source>
        <dbReference type="SAM" id="Phobius"/>
    </source>
</evidence>
<evidence type="ECO:0000313" key="8">
    <source>
        <dbReference type="EMBL" id="MEN3930990.1"/>
    </source>
</evidence>
<dbReference type="PANTHER" id="PTHR30482:SF20">
    <property type="entry name" value="HIGH-AFFINITY BRANCHED-CHAIN AMINO ACID TRANSPORT SYSTEM PERMEASE PROTEIN LIVM"/>
    <property type="match status" value="1"/>
</dbReference>
<keyword evidence="4 6" id="KW-1133">Transmembrane helix</keyword>
<keyword evidence="9" id="KW-1185">Reference proteome</keyword>
<organism evidence="8 9">
    <name type="scientific">Hohaiivirga grylli</name>
    <dbReference type="NCBI Taxonomy" id="3133970"/>
    <lineage>
        <taxon>Bacteria</taxon>
        <taxon>Pseudomonadati</taxon>
        <taxon>Pseudomonadota</taxon>
        <taxon>Alphaproteobacteria</taxon>
        <taxon>Hyphomicrobiales</taxon>
        <taxon>Methylobacteriaceae</taxon>
        <taxon>Hohaiivirga</taxon>
    </lineage>
</organism>